<keyword evidence="2" id="KW-0472">Membrane</keyword>
<evidence type="ECO:0000256" key="2">
    <source>
        <dbReference type="SAM" id="Phobius"/>
    </source>
</evidence>
<protein>
    <submittedName>
        <fullName evidence="3">Septum formation initiator family protein</fullName>
    </submittedName>
</protein>
<feature type="compositionally biased region" description="Low complexity" evidence="1">
    <location>
        <begin position="237"/>
        <end position="255"/>
    </location>
</feature>
<dbReference type="Pfam" id="PF04977">
    <property type="entry name" value="DivIC"/>
    <property type="match status" value="1"/>
</dbReference>
<feature type="compositionally biased region" description="Basic and acidic residues" evidence="1">
    <location>
        <begin position="18"/>
        <end position="34"/>
    </location>
</feature>
<organism evidence="3 4">
    <name type="scientific">Schaalia georgiae</name>
    <dbReference type="NCBI Taxonomy" id="52768"/>
    <lineage>
        <taxon>Bacteria</taxon>
        <taxon>Bacillati</taxon>
        <taxon>Actinomycetota</taxon>
        <taxon>Actinomycetes</taxon>
        <taxon>Actinomycetales</taxon>
        <taxon>Actinomycetaceae</taxon>
        <taxon>Schaalia</taxon>
    </lineage>
</organism>
<reference evidence="3" key="1">
    <citation type="submission" date="2020-04" db="EMBL/GenBank/DDBJ databases">
        <title>Deep metagenomics examines the oral microbiome during advanced dental caries in children, revealing novel taxa and co-occurrences with host molecules.</title>
        <authorList>
            <person name="Baker J.L."/>
            <person name="Morton J.T."/>
            <person name="Dinis M."/>
            <person name="Alvarez R."/>
            <person name="Tran N.C."/>
            <person name="Knight R."/>
            <person name="Edlund A."/>
        </authorList>
    </citation>
    <scope>NUCLEOTIDE SEQUENCE</scope>
    <source>
        <strain evidence="3">JCVI_32_bin.64</strain>
    </source>
</reference>
<keyword evidence="2" id="KW-0812">Transmembrane</keyword>
<keyword evidence="2" id="KW-1133">Transmembrane helix</keyword>
<feature type="compositionally biased region" description="Low complexity" evidence="1">
    <location>
        <begin position="1"/>
        <end position="15"/>
    </location>
</feature>
<dbReference type="EMBL" id="JABZFZ010000576">
    <property type="protein sequence ID" value="MBF0940925.1"/>
    <property type="molecule type" value="Genomic_DNA"/>
</dbReference>
<feature type="region of interest" description="Disordered" evidence="1">
    <location>
        <begin position="1"/>
        <end position="111"/>
    </location>
</feature>
<dbReference type="InterPro" id="IPR007060">
    <property type="entry name" value="FtsL/DivIC"/>
</dbReference>
<name>A0A929QZE4_9ACTO</name>
<evidence type="ECO:0000256" key="1">
    <source>
        <dbReference type="SAM" id="MobiDB-lite"/>
    </source>
</evidence>
<accession>A0A929QZE4</accession>
<evidence type="ECO:0000313" key="4">
    <source>
        <dbReference type="Proteomes" id="UP000718630"/>
    </source>
</evidence>
<sequence>MPRPSRPSGSRSAPRPSAPREGEGRTPREIYAERSRKRREAAAAASASSTASKGRGRSKRRRPAAPRSAGRRPGASAERPVAPSAATGGKTKPRGRASGGKRSASDRAPGRVSFGGLDVSVRLLALSMVAVFILMMLVPSVYAWWQQERELADIRAQVAAAEQRNADMRKQLDLWSDPNYISTQARERLGFVRPGETQYTVVDPGPEYQDSAQVNAAPAQGPARPWVQQVAILLGRADQPPQTAAAQPQAPAQDGDQAESGR</sequence>
<evidence type="ECO:0000313" key="3">
    <source>
        <dbReference type="EMBL" id="MBF0940925.1"/>
    </source>
</evidence>
<gene>
    <name evidence="3" type="ORF">HXK03_08670</name>
</gene>
<feature type="compositionally biased region" description="Low complexity" evidence="1">
    <location>
        <begin position="42"/>
        <end position="53"/>
    </location>
</feature>
<proteinExistence type="predicted"/>
<comment type="caution">
    <text evidence="3">The sequence shown here is derived from an EMBL/GenBank/DDBJ whole genome shotgun (WGS) entry which is preliminary data.</text>
</comment>
<feature type="region of interest" description="Disordered" evidence="1">
    <location>
        <begin position="237"/>
        <end position="262"/>
    </location>
</feature>
<feature type="transmembrane region" description="Helical" evidence="2">
    <location>
        <begin position="123"/>
        <end position="145"/>
    </location>
</feature>
<feature type="compositionally biased region" description="Basic residues" evidence="1">
    <location>
        <begin position="54"/>
        <end position="64"/>
    </location>
</feature>
<feature type="compositionally biased region" description="Low complexity" evidence="1">
    <location>
        <begin position="65"/>
        <end position="80"/>
    </location>
</feature>
<dbReference type="Proteomes" id="UP000718630">
    <property type="component" value="Unassembled WGS sequence"/>
</dbReference>
<dbReference type="AlphaFoldDB" id="A0A929QZE4"/>